<name>V4UAK7_CITCL</name>
<accession>V4UAK7</accession>
<gene>
    <name evidence="4" type="ORF">CICLE_v10017963mg</name>
</gene>
<dbReference type="SUPFAM" id="SSF52166">
    <property type="entry name" value="Ribosomal protein L4"/>
    <property type="match status" value="1"/>
</dbReference>
<dbReference type="KEGG" id="cic:CICLE_v10017963mg"/>
<dbReference type="Gramene" id="ESR63047">
    <property type="protein sequence ID" value="ESR63047"/>
    <property type="gene ID" value="CICLE_v10017963mg"/>
</dbReference>
<sequence length="34" mass="3939">MGLNVYSILQHDTLVMSRDAVNKIVDRMHTPINR</sequence>
<dbReference type="GO" id="GO:0005840">
    <property type="term" value="C:ribosome"/>
    <property type="evidence" value="ECO:0007669"/>
    <property type="project" value="UniProtKB-KW"/>
</dbReference>
<protein>
    <submittedName>
        <fullName evidence="4">Uncharacterized protein</fullName>
    </submittedName>
</protein>
<dbReference type="InParanoid" id="V4UAK7"/>
<keyword evidence="5" id="KW-1185">Reference proteome</keyword>
<evidence type="ECO:0000256" key="2">
    <source>
        <dbReference type="ARBA" id="ARBA00022980"/>
    </source>
</evidence>
<dbReference type="InterPro" id="IPR023574">
    <property type="entry name" value="Ribosomal_uL4_dom_sf"/>
</dbReference>
<dbReference type="GO" id="GO:0006412">
    <property type="term" value="P:translation"/>
    <property type="evidence" value="ECO:0007669"/>
    <property type="project" value="InterPro"/>
</dbReference>
<evidence type="ECO:0000256" key="1">
    <source>
        <dbReference type="ARBA" id="ARBA00010528"/>
    </source>
</evidence>
<organism evidence="4 5">
    <name type="scientific">Citrus clementina</name>
    <name type="common">Clementine</name>
    <name type="synonym">Citrus deliciosa x Citrus sinensis</name>
    <dbReference type="NCBI Taxonomy" id="85681"/>
    <lineage>
        <taxon>Eukaryota</taxon>
        <taxon>Viridiplantae</taxon>
        <taxon>Streptophyta</taxon>
        <taxon>Embryophyta</taxon>
        <taxon>Tracheophyta</taxon>
        <taxon>Spermatophyta</taxon>
        <taxon>Magnoliopsida</taxon>
        <taxon>eudicotyledons</taxon>
        <taxon>Gunneridae</taxon>
        <taxon>Pentapetalae</taxon>
        <taxon>rosids</taxon>
        <taxon>malvids</taxon>
        <taxon>Sapindales</taxon>
        <taxon>Rutaceae</taxon>
        <taxon>Aurantioideae</taxon>
        <taxon>Citrus</taxon>
    </lineage>
</organism>
<dbReference type="Proteomes" id="UP000030687">
    <property type="component" value="Unassembled WGS sequence"/>
</dbReference>
<dbReference type="GO" id="GO:0003735">
    <property type="term" value="F:structural constituent of ribosome"/>
    <property type="evidence" value="ECO:0007669"/>
    <property type="project" value="InterPro"/>
</dbReference>
<keyword evidence="3" id="KW-0687">Ribonucleoprotein</keyword>
<comment type="similarity">
    <text evidence="1">Belongs to the universal ribosomal protein uL4 family.</text>
</comment>
<dbReference type="AlphaFoldDB" id="V4UAK7"/>
<keyword evidence="2" id="KW-0689">Ribosomal protein</keyword>
<evidence type="ECO:0000313" key="5">
    <source>
        <dbReference type="Proteomes" id="UP000030687"/>
    </source>
</evidence>
<evidence type="ECO:0000256" key="3">
    <source>
        <dbReference type="ARBA" id="ARBA00023274"/>
    </source>
</evidence>
<proteinExistence type="inferred from homology"/>
<dbReference type="Gene3D" id="3.40.1370.10">
    <property type="match status" value="1"/>
</dbReference>
<reference evidence="4 5" key="1">
    <citation type="submission" date="2013-10" db="EMBL/GenBank/DDBJ databases">
        <authorList>
            <consortium name="International Citrus Genome Consortium"/>
            <person name="Jenkins J."/>
            <person name="Schmutz J."/>
            <person name="Prochnik S."/>
            <person name="Rokhsar D."/>
            <person name="Gmitter F."/>
            <person name="Ollitrault P."/>
            <person name="Machado M."/>
            <person name="Talon M."/>
            <person name="Wincker P."/>
            <person name="Jaillon O."/>
            <person name="Morgante M."/>
        </authorList>
    </citation>
    <scope>NUCLEOTIDE SEQUENCE</scope>
    <source>
        <strain evidence="5">cv. Clemenules</strain>
    </source>
</reference>
<evidence type="ECO:0000313" key="4">
    <source>
        <dbReference type="EMBL" id="ESR63047.1"/>
    </source>
</evidence>
<dbReference type="eggNOG" id="KOG1624">
    <property type="taxonomic scope" value="Eukaryota"/>
</dbReference>
<dbReference type="STRING" id="85681.V4UAK7"/>
<dbReference type="GO" id="GO:1990904">
    <property type="term" value="C:ribonucleoprotein complex"/>
    <property type="evidence" value="ECO:0007669"/>
    <property type="project" value="UniProtKB-KW"/>
</dbReference>
<dbReference type="EMBL" id="KI536312">
    <property type="protein sequence ID" value="ESR63047.1"/>
    <property type="molecule type" value="Genomic_DNA"/>
</dbReference>